<dbReference type="KEGG" id="aoz:HUE56_29495"/>
<dbReference type="AlphaFoldDB" id="A0A6N1ATF7"/>
<feature type="region of interest" description="Disordered" evidence="1">
    <location>
        <begin position="67"/>
        <end position="106"/>
    </location>
</feature>
<geneLocation type="plasmid" evidence="4 5">
    <name>unnamed7</name>
</geneLocation>
<dbReference type="InterPro" id="IPR055397">
    <property type="entry name" value="TraK_C"/>
</dbReference>
<feature type="domain" description="TraK C-terminal" evidence="3">
    <location>
        <begin position="266"/>
        <end position="378"/>
    </location>
</feature>
<evidence type="ECO:0000259" key="3">
    <source>
        <dbReference type="Pfam" id="PF23536"/>
    </source>
</evidence>
<evidence type="ECO:0000313" key="5">
    <source>
        <dbReference type="Proteomes" id="UP000509702"/>
    </source>
</evidence>
<keyword evidence="5" id="KW-1185">Reference proteome</keyword>
<organism evidence="4 5">
    <name type="scientific">Azospirillum oryzae</name>
    <dbReference type="NCBI Taxonomy" id="286727"/>
    <lineage>
        <taxon>Bacteria</taxon>
        <taxon>Pseudomonadati</taxon>
        <taxon>Pseudomonadota</taxon>
        <taxon>Alphaproteobacteria</taxon>
        <taxon>Rhodospirillales</taxon>
        <taxon>Azospirillaceae</taxon>
        <taxon>Azospirillum</taxon>
    </lineage>
</organism>
<dbReference type="RefSeq" id="WP_109154408.1">
    <property type="nucleotide sequence ID" value="NZ_BSOV01000001.1"/>
</dbReference>
<dbReference type="Pfam" id="PF23536">
    <property type="entry name" value="TraK_C"/>
    <property type="match status" value="1"/>
</dbReference>
<keyword evidence="2" id="KW-0732">Signal</keyword>
<evidence type="ECO:0000256" key="2">
    <source>
        <dbReference type="SAM" id="SignalP"/>
    </source>
</evidence>
<dbReference type="OrthoDB" id="5298536at2"/>
<dbReference type="EMBL" id="CP054622">
    <property type="protein sequence ID" value="QKS54639.1"/>
    <property type="molecule type" value="Genomic_DNA"/>
</dbReference>
<sequence length="401" mass="41447">MKRVQPIILASVSAFAVLVGQQIAQAQTPELPVAPLSEIEAAYNSSKAAAPASDLDTLQKAIQEEIDARGGKPNVALPSQSPKGTVPATPVATTPPRSATPTAPAATQAVVRNGTAAAPKIESTVELPAVPSSVVAPGPAPASEDLAAMTQPAVITIRPGTTELLAVAEGHANRIVTPFAEPAVMTTSDAKFKISGNVVYVSTTSPATIFITPKGDESVAIPLALVPRRVPPREIQLQLPRGGVWNASFTAGGAGAAVAGNKKAQTWEESQPYIETIRSIMRDIALGTVPSGYQMRDMERGDRAVECTGPAGVTFQFGGGQVMEGSHLQVVIGVVSNQSGASVELAEPWCAGPNVAAVAYWPNNVLAAGQSTEVFVIRRPALPSETDARRPSLLTRAGAVR</sequence>
<proteinExistence type="predicted"/>
<keyword evidence="4" id="KW-0614">Plasmid</keyword>
<protein>
    <submittedName>
        <fullName evidence="4">Type-F conjugative transfer system secretin TraK</fullName>
    </submittedName>
</protein>
<evidence type="ECO:0000256" key="1">
    <source>
        <dbReference type="SAM" id="MobiDB-lite"/>
    </source>
</evidence>
<name>A0A6N1ATF7_9PROT</name>
<feature type="compositionally biased region" description="Low complexity" evidence="1">
    <location>
        <begin position="85"/>
        <end position="106"/>
    </location>
</feature>
<accession>A0A6N1ATF7</accession>
<dbReference type="Proteomes" id="UP000509702">
    <property type="component" value="Plasmid unnamed7"/>
</dbReference>
<evidence type="ECO:0000313" key="4">
    <source>
        <dbReference type="EMBL" id="QKS54639.1"/>
    </source>
</evidence>
<feature type="chain" id="PRO_5028902931" evidence="2">
    <location>
        <begin position="27"/>
        <end position="401"/>
    </location>
</feature>
<feature type="signal peptide" evidence="2">
    <location>
        <begin position="1"/>
        <end position="26"/>
    </location>
</feature>
<reference evidence="4 5" key="1">
    <citation type="submission" date="2020-06" db="EMBL/GenBank/DDBJ databases">
        <title>Complete genome of Azosprillum oryzae KACC14407.</title>
        <authorList>
            <person name="Kim M."/>
            <person name="Park Y.-J."/>
            <person name="Shin J.-H."/>
        </authorList>
    </citation>
    <scope>NUCLEOTIDE SEQUENCE [LARGE SCALE GENOMIC DNA]</scope>
    <source>
        <strain evidence="4 5">KACC 14407</strain>
        <plasmid evidence="4 5">unnamed7</plasmid>
    </source>
</reference>
<gene>
    <name evidence="4" type="ORF">HUE56_29495</name>
</gene>